<dbReference type="InterPro" id="IPR024618">
    <property type="entry name" value="DUF3857"/>
</dbReference>
<accession>G0IWA1</accession>
<gene>
    <name evidence="3" type="ordered locus">Cycma_3366</name>
</gene>
<dbReference type="AlphaFoldDB" id="G0IWA1"/>
<dbReference type="RefSeq" id="WP_014021379.1">
    <property type="nucleotide sequence ID" value="NC_015914.1"/>
</dbReference>
<dbReference type="KEGG" id="cmr:Cycma_3366"/>
<dbReference type="Pfam" id="PF12969">
    <property type="entry name" value="DUF3857"/>
    <property type="match status" value="1"/>
</dbReference>
<evidence type="ECO:0000259" key="1">
    <source>
        <dbReference type="Pfam" id="PF01841"/>
    </source>
</evidence>
<evidence type="ECO:0000259" key="2">
    <source>
        <dbReference type="Pfam" id="PF12969"/>
    </source>
</evidence>
<dbReference type="InterPro" id="IPR002931">
    <property type="entry name" value="Transglutaminase-like"/>
</dbReference>
<proteinExistence type="predicted"/>
<dbReference type="EMBL" id="CP002955">
    <property type="protein sequence ID" value="AEL27089.1"/>
    <property type="molecule type" value="Genomic_DNA"/>
</dbReference>
<feature type="domain" description="Transglutaminase-like" evidence="1">
    <location>
        <begin position="271"/>
        <end position="364"/>
    </location>
</feature>
<dbReference type="Gene3D" id="3.10.620.30">
    <property type="match status" value="1"/>
</dbReference>
<reference evidence="4" key="1">
    <citation type="submission" date="2011-07" db="EMBL/GenBank/DDBJ databases">
        <title>The complete genome of Cyclobacterium marinum DSM 745.</title>
        <authorList>
            <person name="Lucas S."/>
            <person name="Han J."/>
            <person name="Lapidus A."/>
            <person name="Bruce D."/>
            <person name="Goodwin L."/>
            <person name="Pitluck S."/>
            <person name="Peters L."/>
            <person name="Kyrpides N."/>
            <person name="Mavromatis K."/>
            <person name="Ivanova N."/>
            <person name="Ovchinnikova G."/>
            <person name="Chertkov O."/>
            <person name="Detter J.C."/>
            <person name="Tapia R."/>
            <person name="Han C."/>
            <person name="Land M."/>
            <person name="Hauser L."/>
            <person name="Markowitz V."/>
            <person name="Cheng J.-F."/>
            <person name="Hugenholtz P."/>
            <person name="Woyke T."/>
            <person name="Wu D."/>
            <person name="Tindall B."/>
            <person name="Schuetze A."/>
            <person name="Brambilla E."/>
            <person name="Klenk H.-P."/>
            <person name="Eisen J.A."/>
        </authorList>
    </citation>
    <scope>NUCLEOTIDE SEQUENCE [LARGE SCALE GENOMIC DNA]</scope>
    <source>
        <strain evidence="4">ATCC 25205 / DSM 745 / LMG 13164 / NCIMB 1802</strain>
    </source>
</reference>
<evidence type="ECO:0000313" key="3">
    <source>
        <dbReference type="EMBL" id="AEL27089.1"/>
    </source>
</evidence>
<evidence type="ECO:0000313" key="4">
    <source>
        <dbReference type="Proteomes" id="UP000001635"/>
    </source>
</evidence>
<protein>
    <recommendedName>
        <fullName evidence="5">DUF3857 domain-containing protein</fullName>
    </recommendedName>
</protein>
<dbReference type="InterPro" id="IPR038765">
    <property type="entry name" value="Papain-like_cys_pep_sf"/>
</dbReference>
<name>G0IWA1_CYCMS</name>
<dbReference type="HOGENOM" id="CLU_027424_1_0_10"/>
<dbReference type="Pfam" id="PF01841">
    <property type="entry name" value="Transglut_core"/>
    <property type="match status" value="1"/>
</dbReference>
<dbReference type="OrthoDB" id="8595007at2"/>
<dbReference type="SUPFAM" id="SSF54001">
    <property type="entry name" value="Cysteine proteinases"/>
    <property type="match status" value="1"/>
</dbReference>
<dbReference type="Gene3D" id="2.60.40.3140">
    <property type="match status" value="1"/>
</dbReference>
<dbReference type="STRING" id="880070.Cycma_3366"/>
<sequence length="608" mass="70430">MYRYLSISIFFIFLFSPLVLNGTNFSTPNYSSIKKDYKITLSEDYSYEIEINQVTTIYDKNGLSHASYHFIIDQFTSLDNFEVKIIDPFNEKTIKKIKAKDLQERDLITSGNIYQDLTLKQFNLQSSSFPVRVEMKVKLRKSGNFYFPTWRPQNNYHQKVEQARLEVIYPESLGIRFKTQHFEGAFDTNFIGENHTLVWTINDLAPVAEDTEETDLSKITLAPEKFGMDGFEARMDTWKNFGLWFHQLNKERTKLPEAFKQELHEMVKGVDSIEKIEILYRYLQKNYRYVSIQLGLGGWRPMESEEVLSKKYGDCKGLTLFMQAMLSEVGIPSDYTLVKAGEDPTFDEDFPSNQFNHAILRIKSGDKKYWLECTSSHLPAGFLGSFTRNRKVLVITPEGGEVDQTPTYSDPDFNTTVFNSSILLQQNGNAAIKGTLLQKGFPAEITVMKTYDKKEDEITNLFNGQIGGNGLIINDISLDKKIEWQDIQTQINFSGMVQRYYKSTGKRIFIPISWHTWEPNLKNTSEVYMEEVNIKKHRSLNTESIPPSLSITEDNYELKMEIIIDDENILIKKQIQFTDTDRLSEEEQSELLIALNKKIQGELVFTKQ</sequence>
<keyword evidence="4" id="KW-1185">Reference proteome</keyword>
<dbReference type="Proteomes" id="UP000001635">
    <property type="component" value="Chromosome"/>
</dbReference>
<organism evidence="3 4">
    <name type="scientific">Cyclobacterium marinum (strain ATCC 25205 / DSM 745 / LMG 13164 / NCIMB 1802)</name>
    <name type="common">Flectobacillus marinus</name>
    <dbReference type="NCBI Taxonomy" id="880070"/>
    <lineage>
        <taxon>Bacteria</taxon>
        <taxon>Pseudomonadati</taxon>
        <taxon>Bacteroidota</taxon>
        <taxon>Cytophagia</taxon>
        <taxon>Cytophagales</taxon>
        <taxon>Cyclobacteriaceae</taxon>
        <taxon>Cyclobacterium</taxon>
    </lineage>
</organism>
<evidence type="ECO:0008006" key="5">
    <source>
        <dbReference type="Google" id="ProtNLM"/>
    </source>
</evidence>
<feature type="domain" description="DUF3857" evidence="2">
    <location>
        <begin position="44"/>
        <end position="207"/>
    </location>
</feature>
<dbReference type="eggNOG" id="COG1305">
    <property type="taxonomic scope" value="Bacteria"/>
</dbReference>